<evidence type="ECO:0000256" key="4">
    <source>
        <dbReference type="ARBA" id="ARBA00012707"/>
    </source>
</evidence>
<dbReference type="NCBIfam" id="NF007233">
    <property type="entry name" value="PRK09653.1"/>
    <property type="match status" value="1"/>
</dbReference>
<evidence type="ECO:0000256" key="5">
    <source>
        <dbReference type="ARBA" id="ARBA00021528"/>
    </source>
</evidence>
<evidence type="ECO:0000256" key="7">
    <source>
        <dbReference type="ARBA" id="ARBA00023315"/>
    </source>
</evidence>
<dbReference type="NCBIfam" id="TIGR00651">
    <property type="entry name" value="pta"/>
    <property type="match status" value="1"/>
</dbReference>
<dbReference type="EC" id="2.3.1.8" evidence="4"/>
<reference evidence="10 11" key="1">
    <citation type="journal article" date="2015" name="Microbiome">
        <title>Genomic resolution of linkages in carbon, nitrogen, and sulfur cycling among widespread estuary sediment bacteria.</title>
        <authorList>
            <person name="Baker B.J."/>
            <person name="Lazar C.S."/>
            <person name="Teske A.P."/>
            <person name="Dick G.J."/>
        </authorList>
    </citation>
    <scope>NUCLEOTIDE SEQUENCE [LARGE SCALE GENOMIC DNA]</scope>
    <source>
        <strain evidence="10">DG_54_3</strain>
    </source>
</reference>
<evidence type="ECO:0000259" key="9">
    <source>
        <dbReference type="Pfam" id="PF01515"/>
    </source>
</evidence>
<accession>A0A0S7XSM9</accession>
<dbReference type="EMBL" id="LIZX01000127">
    <property type="protein sequence ID" value="KPJ65263.1"/>
    <property type="molecule type" value="Genomic_DNA"/>
</dbReference>
<dbReference type="GO" id="GO:0008959">
    <property type="term" value="F:phosphate acetyltransferase activity"/>
    <property type="evidence" value="ECO:0007669"/>
    <property type="project" value="UniProtKB-EC"/>
</dbReference>
<evidence type="ECO:0000313" key="10">
    <source>
        <dbReference type="EMBL" id="KPJ65263.1"/>
    </source>
</evidence>
<dbReference type="InterPro" id="IPR042112">
    <property type="entry name" value="P_AcTrfase_dom2"/>
</dbReference>
<dbReference type="SUPFAM" id="SSF53659">
    <property type="entry name" value="Isocitrate/Isopropylmalate dehydrogenase-like"/>
    <property type="match status" value="1"/>
</dbReference>
<dbReference type="InterPro" id="IPR012147">
    <property type="entry name" value="P_Ac_Bu_trans"/>
</dbReference>
<gene>
    <name evidence="10" type="ORF">AMJ44_10630</name>
</gene>
<dbReference type="InterPro" id="IPR004614">
    <property type="entry name" value="P_AcTrfase"/>
</dbReference>
<organism evidence="10 11">
    <name type="scientific">candidate division WOR-1 bacterium DG_54_3</name>
    <dbReference type="NCBI Taxonomy" id="1703775"/>
    <lineage>
        <taxon>Bacteria</taxon>
        <taxon>Bacillati</taxon>
        <taxon>Saganbacteria</taxon>
    </lineage>
</organism>
<keyword evidence="7" id="KW-0012">Acyltransferase</keyword>
<evidence type="ECO:0000313" key="11">
    <source>
        <dbReference type="Proteomes" id="UP000051861"/>
    </source>
</evidence>
<dbReference type="PATRIC" id="fig|1703775.3.peg.957"/>
<dbReference type="InterPro" id="IPR002505">
    <property type="entry name" value="PTA_PTB"/>
</dbReference>
<sequence length="330" mass="36164">MDFIKEIWTKAKRLNKTIVLPEAEDVRILKATELIQQSKLANVILIGKEVEIQTIASENNIDVSSKIITPRSYPNLDKYVQILKEKRAHKGMTIEKAKHLLTDDYPYFAAMLVDQGGADGMVSGATHFTADTILATVECIGKAPGQSIISSFFIMILSERTFVEDGILFFADCGVVPNPDPEQLADIAIQTAESYRKLMGKEPRVAMLSFSTKTSAMHQDVYKVIKATEIAQKKRPDLLLDGELQLDAALVPKVGQRKAPKSPVAGKANILIFPDLDAGNIGYKLTERLAHARAFGPIFQGEAKPVNDLSRGCSIDDIVNVVALTAVQAQ</sequence>
<name>A0A0S7XSM9_UNCSA</name>
<dbReference type="InterPro" id="IPR050500">
    <property type="entry name" value="Phos_Acetyltrans/Butyryltrans"/>
</dbReference>
<feature type="domain" description="Phosphate acetyl/butaryl transferase" evidence="9">
    <location>
        <begin position="3"/>
        <end position="326"/>
    </location>
</feature>
<dbReference type="PIRSF" id="PIRSF000428">
    <property type="entry name" value="P_Ac_trans"/>
    <property type="match status" value="1"/>
</dbReference>
<dbReference type="InterPro" id="IPR042113">
    <property type="entry name" value="P_AcTrfase_dom1"/>
</dbReference>
<dbReference type="AlphaFoldDB" id="A0A0S7XSM9"/>
<evidence type="ECO:0000256" key="2">
    <source>
        <dbReference type="ARBA" id="ARBA00004989"/>
    </source>
</evidence>
<comment type="pathway">
    <text evidence="2">Metabolic intermediate biosynthesis; acetyl-CoA biosynthesis; acetyl-CoA from acetate: step 2/2.</text>
</comment>
<evidence type="ECO:0000256" key="8">
    <source>
        <dbReference type="ARBA" id="ARBA00031108"/>
    </source>
</evidence>
<keyword evidence="6" id="KW-0808">Transferase</keyword>
<proteinExistence type="inferred from homology"/>
<dbReference type="PANTHER" id="PTHR43356">
    <property type="entry name" value="PHOSPHATE ACETYLTRANSFERASE"/>
    <property type="match status" value="1"/>
</dbReference>
<comment type="catalytic activity">
    <reaction evidence="1">
        <text>acetyl-CoA + phosphate = acetyl phosphate + CoA</text>
        <dbReference type="Rhea" id="RHEA:19521"/>
        <dbReference type="ChEBI" id="CHEBI:22191"/>
        <dbReference type="ChEBI" id="CHEBI:43474"/>
        <dbReference type="ChEBI" id="CHEBI:57287"/>
        <dbReference type="ChEBI" id="CHEBI:57288"/>
        <dbReference type="EC" id="2.3.1.8"/>
    </reaction>
</comment>
<evidence type="ECO:0000256" key="3">
    <source>
        <dbReference type="ARBA" id="ARBA00005656"/>
    </source>
</evidence>
<dbReference type="Proteomes" id="UP000051861">
    <property type="component" value="Unassembled WGS sequence"/>
</dbReference>
<evidence type="ECO:0000256" key="6">
    <source>
        <dbReference type="ARBA" id="ARBA00022679"/>
    </source>
</evidence>
<dbReference type="Gene3D" id="3.40.50.10950">
    <property type="match status" value="1"/>
</dbReference>
<comment type="similarity">
    <text evidence="3">Belongs to the phosphate acetyltransferase and butyryltransferase family.</text>
</comment>
<evidence type="ECO:0000256" key="1">
    <source>
        <dbReference type="ARBA" id="ARBA00000705"/>
    </source>
</evidence>
<protein>
    <recommendedName>
        <fullName evidence="5">Phosphate acetyltransferase</fullName>
        <ecNumber evidence="4">2.3.1.8</ecNumber>
    </recommendedName>
    <alternativeName>
        <fullName evidence="8">Phosphotransacetylase</fullName>
    </alternativeName>
</protein>
<dbReference type="Pfam" id="PF01515">
    <property type="entry name" value="PTA_PTB"/>
    <property type="match status" value="1"/>
</dbReference>
<dbReference type="PANTHER" id="PTHR43356:SF3">
    <property type="entry name" value="PHOSPHATE ACETYLTRANSFERASE"/>
    <property type="match status" value="1"/>
</dbReference>
<dbReference type="Gene3D" id="3.40.50.10750">
    <property type="entry name" value="Isocitrate/Isopropylmalate dehydrogenase-like"/>
    <property type="match status" value="1"/>
</dbReference>
<comment type="caution">
    <text evidence="10">The sequence shown here is derived from an EMBL/GenBank/DDBJ whole genome shotgun (WGS) entry which is preliminary data.</text>
</comment>